<sequence>MRVAVVSDTHDNIRAIKRVAERITEDGVKTVIHLGDIISPFAVRLLREVLRGVKVIGVLGNNDGDVLQLAKLFSEASWELYSGPKIIELGGRRVLILHGYGSIADTESLVTNLAKSMEVDAVFFGHTHKVMVERIQGRLVLNPGEVCGYLTGKSSFAFVDLDTMEASIQVEEAGV</sequence>
<dbReference type="KEGG" id="thg:TCELL_0719"/>
<keyword evidence="1" id="KW-0479">Metal-binding</keyword>
<dbReference type="HOGENOM" id="CLU_063749_4_0_2"/>
<comment type="cofactor">
    <cofactor evidence="1">
        <name>a divalent metal cation</name>
        <dbReference type="ChEBI" id="CHEBI:60240"/>
    </cofactor>
</comment>
<dbReference type="CDD" id="cd00841">
    <property type="entry name" value="MPP_YfcE"/>
    <property type="match status" value="1"/>
</dbReference>
<evidence type="ECO:0000313" key="4">
    <source>
        <dbReference type="Proteomes" id="UP000005270"/>
    </source>
</evidence>
<organism evidence="3 4">
    <name type="scientific">Thermogladius calderae (strain DSM 22663 / VKM B-2946 / 1633)</name>
    <dbReference type="NCBI Taxonomy" id="1184251"/>
    <lineage>
        <taxon>Archaea</taxon>
        <taxon>Thermoproteota</taxon>
        <taxon>Thermoprotei</taxon>
        <taxon>Desulfurococcales</taxon>
        <taxon>Desulfurococcaceae</taxon>
        <taxon>Thermogladius</taxon>
    </lineage>
</organism>
<dbReference type="PANTHER" id="PTHR43165">
    <property type="entry name" value="METALLOPHOSPHOESTERASE"/>
    <property type="match status" value="1"/>
</dbReference>
<gene>
    <name evidence="3" type="ordered locus">TCELL_0719</name>
</gene>
<accession>I3TEF5</accession>
<evidence type="ECO:0000313" key="3">
    <source>
        <dbReference type="EMBL" id="AFK51143.1"/>
    </source>
</evidence>
<dbReference type="NCBIfam" id="TIGR00040">
    <property type="entry name" value="yfcE"/>
    <property type="match status" value="1"/>
</dbReference>
<dbReference type="SUPFAM" id="SSF56300">
    <property type="entry name" value="Metallo-dependent phosphatases"/>
    <property type="match status" value="1"/>
</dbReference>
<feature type="domain" description="Calcineurin-like phosphoesterase" evidence="2">
    <location>
        <begin position="1"/>
        <end position="163"/>
    </location>
</feature>
<dbReference type="eggNOG" id="arCOG01141">
    <property type="taxonomic scope" value="Archaea"/>
</dbReference>
<evidence type="ECO:0000259" key="2">
    <source>
        <dbReference type="Pfam" id="PF12850"/>
    </source>
</evidence>
<dbReference type="GO" id="GO:0016787">
    <property type="term" value="F:hydrolase activity"/>
    <property type="evidence" value="ECO:0007669"/>
    <property type="project" value="UniProtKB-UniRule"/>
</dbReference>
<dbReference type="InterPro" id="IPR024654">
    <property type="entry name" value="Calcineurin-like_PHP_lpxH"/>
</dbReference>
<dbReference type="Proteomes" id="UP000005270">
    <property type="component" value="Chromosome"/>
</dbReference>
<protein>
    <recommendedName>
        <fullName evidence="1">Phosphoesterase</fullName>
        <ecNumber evidence="1">3.1.4.-</ecNumber>
    </recommendedName>
</protein>
<reference evidence="3 4" key="1">
    <citation type="journal article" date="2012" name="J. Bacteriol.">
        <title>Complete genome sequence of the hyperthermophilic cellulolytic Crenarchaeon 'Thermogladius cellulolyticus' 1633.</title>
        <authorList>
            <person name="Mardanov A.V."/>
            <person name="Kochetkova T.V."/>
            <person name="Beletsky A.V."/>
            <person name="Bonch-Osmolovskaya E.A."/>
            <person name="Ravin N.V."/>
            <person name="Skryabin K.G."/>
        </authorList>
    </citation>
    <scope>NUCLEOTIDE SEQUENCE [LARGE SCALE GENOMIC DNA]</scope>
    <source>
        <strain evidence="4">DSM 22663 / VKM B-2946 / 1633</strain>
    </source>
</reference>
<evidence type="ECO:0000256" key="1">
    <source>
        <dbReference type="RuleBase" id="RU362039"/>
    </source>
</evidence>
<dbReference type="Pfam" id="PF12850">
    <property type="entry name" value="Metallophos_2"/>
    <property type="match status" value="1"/>
</dbReference>
<name>I3TEF5_THEC1</name>
<dbReference type="InterPro" id="IPR029052">
    <property type="entry name" value="Metallo-depent_PP-like"/>
</dbReference>
<comment type="similarity">
    <text evidence="1">Belongs to the metallophosphoesterase superfamily. YfcE family.</text>
</comment>
<dbReference type="STRING" id="1184251.TCELL_0719"/>
<dbReference type="InterPro" id="IPR041802">
    <property type="entry name" value="MPP_YfcE"/>
</dbReference>
<dbReference type="OrthoDB" id="9959at2157"/>
<dbReference type="EC" id="3.1.4.-" evidence="1"/>
<dbReference type="AlphaFoldDB" id="I3TEF5"/>
<keyword evidence="4" id="KW-1185">Reference proteome</keyword>
<proteinExistence type="inferred from homology"/>
<dbReference type="InParanoid" id="I3TEF5"/>
<dbReference type="EMBL" id="CP003531">
    <property type="protein sequence ID" value="AFK51143.1"/>
    <property type="molecule type" value="Genomic_DNA"/>
</dbReference>
<dbReference type="Gene3D" id="3.60.21.10">
    <property type="match status" value="1"/>
</dbReference>
<dbReference type="PANTHER" id="PTHR43165:SF1">
    <property type="entry name" value="PHOSPHODIESTERASE MJ0936"/>
    <property type="match status" value="1"/>
</dbReference>
<dbReference type="InterPro" id="IPR000979">
    <property type="entry name" value="Phosphodiesterase_MJ0936/Vps29"/>
</dbReference>
<dbReference type="InterPro" id="IPR053193">
    <property type="entry name" value="MetalloPDE_YfcE-like"/>
</dbReference>
<dbReference type="GO" id="GO:0046872">
    <property type="term" value="F:metal ion binding"/>
    <property type="evidence" value="ECO:0007669"/>
    <property type="project" value="UniProtKB-KW"/>
</dbReference>